<dbReference type="GO" id="GO:0035082">
    <property type="term" value="P:axoneme assembly"/>
    <property type="evidence" value="ECO:0007669"/>
    <property type="project" value="InterPro"/>
</dbReference>
<dbReference type="Pfam" id="PF25439">
    <property type="entry name" value="TPR_CFAP46_N"/>
    <property type="match status" value="1"/>
</dbReference>
<name>A0A8C6FU48_MOSMO</name>
<sequence length="289" mass="33297">MDLVITQELARAKSQQDADSLKRAYQLIKSANLGKSEFDPTESFSPDLFVLCAEQALKMGQREVSEDCIQMYFKVKGPVTQFLGRAHLCRAQLCAPKSTENMEEFENCVTQYMKAINFAKGEPRYYFLVYNASVLYWQMVRPFLKPGYRHHLVPSLAQIVSALSQTEEEDREWQAELMLELLECYLQAGESEEAAKLCATAGPFIKAHVPQRYRQIFALMVRYELMSELQLKEEMRSSISLSVTFHINMLKAKLDQNALPEDVNRVLKDTYTCLSQHNVQRLPSVREEK</sequence>
<dbReference type="PANTHER" id="PTHR15977">
    <property type="entry name" value="CILIA- AND FLAGELLA-ASSOCIATED PROTEIN 46"/>
    <property type="match status" value="1"/>
</dbReference>
<dbReference type="GO" id="GO:0060294">
    <property type="term" value="P:cilium movement involved in cell motility"/>
    <property type="evidence" value="ECO:0007669"/>
    <property type="project" value="InterPro"/>
</dbReference>
<keyword evidence="2" id="KW-1185">Reference proteome</keyword>
<dbReference type="Proteomes" id="UP000694544">
    <property type="component" value="Unplaced"/>
</dbReference>
<dbReference type="InterPro" id="IPR057466">
    <property type="entry name" value="CFAP46_TPR"/>
</dbReference>
<dbReference type="AlphaFoldDB" id="A0A8C6FU48"/>
<organism evidence="1 2">
    <name type="scientific">Moschus moschiferus</name>
    <name type="common">Siberian musk deer</name>
    <name type="synonym">Moschus sibiricus</name>
    <dbReference type="NCBI Taxonomy" id="68415"/>
    <lineage>
        <taxon>Eukaryota</taxon>
        <taxon>Metazoa</taxon>
        <taxon>Chordata</taxon>
        <taxon>Craniata</taxon>
        <taxon>Vertebrata</taxon>
        <taxon>Euteleostomi</taxon>
        <taxon>Mammalia</taxon>
        <taxon>Eutheria</taxon>
        <taxon>Laurasiatheria</taxon>
        <taxon>Artiodactyla</taxon>
        <taxon>Ruminantia</taxon>
        <taxon>Pecora</taxon>
        <taxon>Moschidae</taxon>
        <taxon>Moschus</taxon>
    </lineage>
</organism>
<evidence type="ECO:0000313" key="2">
    <source>
        <dbReference type="Proteomes" id="UP000694544"/>
    </source>
</evidence>
<accession>A0A8C6FU48</accession>
<proteinExistence type="predicted"/>
<reference evidence="1" key="2">
    <citation type="submission" date="2025-09" db="UniProtKB">
        <authorList>
            <consortium name="Ensembl"/>
        </authorList>
    </citation>
    <scope>IDENTIFICATION</scope>
</reference>
<dbReference type="Ensembl" id="ENSMMST00000032036.1">
    <property type="protein sequence ID" value="ENSMMSP00000029090.1"/>
    <property type="gene ID" value="ENSMMSG00000021797.1"/>
</dbReference>
<dbReference type="PANTHER" id="PTHR15977:SF15">
    <property type="entry name" value="CILIA- AND FLAGELLA-ASSOCIATED PROTEIN 46"/>
    <property type="match status" value="1"/>
</dbReference>
<dbReference type="GeneTree" id="ENSGT00570000079216"/>
<evidence type="ECO:0000313" key="1">
    <source>
        <dbReference type="Ensembl" id="ENSMMSP00000029090.1"/>
    </source>
</evidence>
<protein>
    <recommendedName>
        <fullName evidence="3">Cilia and flagella associated protein 46</fullName>
    </recommendedName>
</protein>
<evidence type="ECO:0008006" key="3">
    <source>
        <dbReference type="Google" id="ProtNLM"/>
    </source>
</evidence>
<dbReference type="InterPro" id="IPR039586">
    <property type="entry name" value="CFAP46"/>
</dbReference>
<reference evidence="1" key="1">
    <citation type="submission" date="2025-08" db="UniProtKB">
        <authorList>
            <consortium name="Ensembl"/>
        </authorList>
    </citation>
    <scope>IDENTIFICATION</scope>
</reference>